<name>A0A367KR70_RHIST</name>
<feature type="domain" description="TTI1 C-terminal TPR" evidence="1">
    <location>
        <begin position="327"/>
        <end position="459"/>
    </location>
</feature>
<reference evidence="2 3" key="1">
    <citation type="journal article" date="2018" name="G3 (Bethesda)">
        <title>Phylogenetic and Phylogenomic Definition of Rhizopus Species.</title>
        <authorList>
            <person name="Gryganskyi A.P."/>
            <person name="Golan J."/>
            <person name="Dolatabadi S."/>
            <person name="Mondo S."/>
            <person name="Robb S."/>
            <person name="Idnurm A."/>
            <person name="Muszewska A."/>
            <person name="Steczkiewicz K."/>
            <person name="Masonjones S."/>
            <person name="Liao H.L."/>
            <person name="Gajdeczka M.T."/>
            <person name="Anike F."/>
            <person name="Vuek A."/>
            <person name="Anishchenko I.M."/>
            <person name="Voigt K."/>
            <person name="de Hoog G.S."/>
            <person name="Smith M.E."/>
            <person name="Heitman J."/>
            <person name="Vilgalys R."/>
            <person name="Stajich J.E."/>
        </authorList>
    </citation>
    <scope>NUCLEOTIDE SEQUENCE [LARGE SCALE GENOMIC DNA]</scope>
    <source>
        <strain evidence="2 3">LSU 92-RS-03</strain>
    </source>
</reference>
<evidence type="ECO:0000313" key="2">
    <source>
        <dbReference type="EMBL" id="RCI04671.1"/>
    </source>
</evidence>
<dbReference type="InterPro" id="IPR057567">
    <property type="entry name" value="TPR_TTI1_C"/>
</dbReference>
<dbReference type="PANTHER" id="PTHR18460">
    <property type="entry name" value="TEL2 INTERACTING PROTEIN 1 TTI1 FAMILY MEMBER"/>
    <property type="match status" value="1"/>
</dbReference>
<gene>
    <name evidence="2" type="ORF">CU098_012915</name>
</gene>
<dbReference type="STRING" id="4846.A0A367KR70"/>
<dbReference type="InterPro" id="IPR049362">
    <property type="entry name" value="TTI1_rpt"/>
</dbReference>
<dbReference type="PANTHER" id="PTHR18460:SF3">
    <property type="entry name" value="TELO2-INTERACTING PROTEIN 1 HOMOLOG"/>
    <property type="match status" value="1"/>
</dbReference>
<accession>A0A367KR70</accession>
<dbReference type="Pfam" id="PF21547">
    <property type="entry name" value="TTI1"/>
    <property type="match status" value="1"/>
</dbReference>
<feature type="non-terminal residue" evidence="2">
    <location>
        <position position="1"/>
    </location>
</feature>
<dbReference type="Pfam" id="PF24181">
    <property type="entry name" value="TPR_TTI1_C"/>
    <property type="match status" value="1"/>
</dbReference>
<dbReference type="EMBL" id="PJQM01000612">
    <property type="protein sequence ID" value="RCI04671.1"/>
    <property type="molecule type" value="Genomic_DNA"/>
</dbReference>
<dbReference type="GO" id="GO:0005737">
    <property type="term" value="C:cytoplasm"/>
    <property type="evidence" value="ECO:0007669"/>
    <property type="project" value="TreeGrafter"/>
</dbReference>
<proteinExistence type="predicted"/>
<sequence>LNQSEPQAIYIVHSLLAGAIAIEGSLEQDEIMLDWIEFYDEDSEGSGFLKNISRQVLNDTINMLTFAASVSTESTSYVTKTTPSPIVTDDNNIYALNVCFALQLVGLAASVMATEDLQELLITMLYPLLAHLGSSNIYIHAYALITLNTIASTCGLKSVRDLAITNIDYVINMISQHISIISVHNRVPFVLKALINVSGSDSIKYLEDTVQEICDTLDRYHHNNQLSLELCSVLAEIVYIVERDLAHHENTAETTKEESGMNFEESISEEISIFIRHEEDLHEKLNVGHKSMEDIGKYFLDRQEKGLNEDLTLEQAIREGSPSFSKINRFSDKENYVVYQAARLIETISAVSTDFLSKKFVQDVWPRFKTLLRKGVDISLSNSESNSYSTYSNYHRTQLCVLNSLKNILKYVPITQPLTKEVLEETKFYYSYDKIHPQLRETCFEIFESLCIQQPDTVWLYQLVLNIEFQDKLKTPTSSLLEPFVIPEWIKPGAYIIEQNKSPVLL</sequence>
<evidence type="ECO:0000259" key="1">
    <source>
        <dbReference type="Pfam" id="PF24181"/>
    </source>
</evidence>
<dbReference type="SUPFAM" id="SSF48371">
    <property type="entry name" value="ARM repeat"/>
    <property type="match status" value="1"/>
</dbReference>
<dbReference type="InterPro" id="IPR016024">
    <property type="entry name" value="ARM-type_fold"/>
</dbReference>
<comment type="caution">
    <text evidence="2">The sequence shown here is derived from an EMBL/GenBank/DDBJ whole genome shotgun (WGS) entry which is preliminary data.</text>
</comment>
<dbReference type="AlphaFoldDB" id="A0A367KR70"/>
<dbReference type="OrthoDB" id="49511at2759"/>
<organism evidence="2 3">
    <name type="scientific">Rhizopus stolonifer</name>
    <name type="common">Rhizopus nigricans</name>
    <dbReference type="NCBI Taxonomy" id="4846"/>
    <lineage>
        <taxon>Eukaryota</taxon>
        <taxon>Fungi</taxon>
        <taxon>Fungi incertae sedis</taxon>
        <taxon>Mucoromycota</taxon>
        <taxon>Mucoromycotina</taxon>
        <taxon>Mucoromycetes</taxon>
        <taxon>Mucorales</taxon>
        <taxon>Mucorineae</taxon>
        <taxon>Rhizopodaceae</taxon>
        <taxon>Rhizopus</taxon>
    </lineage>
</organism>
<keyword evidence="3" id="KW-1185">Reference proteome</keyword>
<evidence type="ECO:0000313" key="3">
    <source>
        <dbReference type="Proteomes" id="UP000253551"/>
    </source>
</evidence>
<protein>
    <recommendedName>
        <fullName evidence="1">TTI1 C-terminal TPR domain-containing protein</fullName>
    </recommendedName>
</protein>
<dbReference type="InterPro" id="IPR052587">
    <property type="entry name" value="TELO2-interacting_protein_1"/>
</dbReference>
<dbReference type="Proteomes" id="UP000253551">
    <property type="component" value="Unassembled WGS sequence"/>
</dbReference>